<accession>A0ABD3ED42</accession>
<dbReference type="EMBL" id="JAVIJP010000007">
    <property type="protein sequence ID" value="KAL3651054.1"/>
    <property type="molecule type" value="Genomic_DNA"/>
</dbReference>
<dbReference type="InterPro" id="IPR044985">
    <property type="entry name" value="YceD_plant"/>
</dbReference>
<organism evidence="1 2">
    <name type="scientific">Castilleja foliolosa</name>
    <dbReference type="NCBI Taxonomy" id="1961234"/>
    <lineage>
        <taxon>Eukaryota</taxon>
        <taxon>Viridiplantae</taxon>
        <taxon>Streptophyta</taxon>
        <taxon>Embryophyta</taxon>
        <taxon>Tracheophyta</taxon>
        <taxon>Spermatophyta</taxon>
        <taxon>Magnoliopsida</taxon>
        <taxon>eudicotyledons</taxon>
        <taxon>Gunneridae</taxon>
        <taxon>Pentapetalae</taxon>
        <taxon>asterids</taxon>
        <taxon>lamiids</taxon>
        <taxon>Lamiales</taxon>
        <taxon>Orobanchaceae</taxon>
        <taxon>Pedicularideae</taxon>
        <taxon>Castillejinae</taxon>
        <taxon>Castilleja</taxon>
    </lineage>
</organism>
<gene>
    <name evidence="1" type="ORF">CASFOL_007457</name>
</gene>
<name>A0ABD3ED42_9LAMI</name>
<protein>
    <submittedName>
        <fullName evidence="1">Uncharacterized protein</fullName>
    </submittedName>
</protein>
<dbReference type="PANTHER" id="PTHR37734:SF1">
    <property type="entry name" value="LARGE RIBOSOMAL RNA SUBUNIT ACCUMULATION PROTEIN YCED HOMOLOG 2, CHLOROPLASTIC"/>
    <property type="match status" value="1"/>
</dbReference>
<keyword evidence="2" id="KW-1185">Reference proteome</keyword>
<dbReference type="Proteomes" id="UP001632038">
    <property type="component" value="Unassembled WGS sequence"/>
</dbReference>
<reference evidence="2" key="1">
    <citation type="journal article" date="2024" name="IScience">
        <title>Strigolactones Initiate the Formation of Haustorium-like Structures in Castilleja.</title>
        <authorList>
            <person name="Buerger M."/>
            <person name="Peterson D."/>
            <person name="Chory J."/>
        </authorList>
    </citation>
    <scope>NUCLEOTIDE SEQUENCE [LARGE SCALE GENOMIC DNA]</scope>
</reference>
<evidence type="ECO:0000313" key="2">
    <source>
        <dbReference type="Proteomes" id="UP001632038"/>
    </source>
</evidence>
<evidence type="ECO:0000313" key="1">
    <source>
        <dbReference type="EMBL" id="KAL3651054.1"/>
    </source>
</evidence>
<comment type="caution">
    <text evidence="1">The sequence shown here is derived from an EMBL/GenBank/DDBJ whole genome shotgun (WGS) entry which is preliminary data.</text>
</comment>
<dbReference type="AlphaFoldDB" id="A0ABD3ED42"/>
<dbReference type="Pfam" id="PF02620">
    <property type="entry name" value="YceD"/>
    <property type="match status" value="1"/>
</dbReference>
<dbReference type="PANTHER" id="PTHR37734">
    <property type="entry name" value="LARGE RIBOSOMAL RNA SUBUNIT ACCUMULATION PROTEIN YCED HOMOLOG 2, CHLOROPLASTIC"/>
    <property type="match status" value="1"/>
</dbReference>
<dbReference type="InterPro" id="IPR003772">
    <property type="entry name" value="YceD"/>
</dbReference>
<sequence length="235" mass="26395">MADGAANLTIISKFPAQNMKTIKKTQPISIPKASSARRNHELIPMVTKKKTKPRLITISTSDGKWQGKWNCDYIFSLQELRLQDLSDEACAADTDVCINLCVHKHAGFGMSVEGTIQTCFTRRCCNCCSPYSREINTTFKVWILPTMRPVKDSSQQLPDIGSDDPSVIYVKPGYEIDLDSLIQDTIRLATSVNETCSDSCEKAEPKLHHFGTRNTASVDKRWSKLLELKKQHNLT</sequence>
<proteinExistence type="predicted"/>